<protein>
    <submittedName>
        <fullName evidence="4">PPE family protein</fullName>
    </submittedName>
</protein>
<dbReference type="EMBL" id="MZZM01000012">
    <property type="protein sequence ID" value="ORJ62645.1"/>
    <property type="molecule type" value="Genomic_DNA"/>
</dbReference>
<comment type="caution">
    <text evidence="4">The sequence shown here is derived from an EMBL/GenBank/DDBJ whole genome shotgun (WGS) entry which is preliminary data.</text>
</comment>
<dbReference type="Pfam" id="PF00823">
    <property type="entry name" value="PPE"/>
    <property type="match status" value="1"/>
</dbReference>
<evidence type="ECO:0000259" key="3">
    <source>
        <dbReference type="Pfam" id="PF12484"/>
    </source>
</evidence>
<evidence type="ECO:0000313" key="5">
    <source>
        <dbReference type="Proteomes" id="UP000193040"/>
    </source>
</evidence>
<dbReference type="PANTHER" id="PTHR46766">
    <property type="entry name" value="GLUTAMINE-RICH PROTEIN 2"/>
    <property type="match status" value="1"/>
</dbReference>
<dbReference type="GO" id="GO:0052572">
    <property type="term" value="P:response to host immune response"/>
    <property type="evidence" value="ECO:0007669"/>
    <property type="project" value="TreeGrafter"/>
</dbReference>
<dbReference type="PANTHER" id="PTHR46766:SF1">
    <property type="entry name" value="GLUTAMINE-RICH PROTEIN 2"/>
    <property type="match status" value="1"/>
</dbReference>
<dbReference type="RefSeq" id="WP_061556780.1">
    <property type="nucleotide sequence ID" value="NZ_JASWDE010000011.1"/>
</dbReference>
<evidence type="ECO:0000259" key="2">
    <source>
        <dbReference type="Pfam" id="PF00823"/>
    </source>
</evidence>
<comment type="similarity">
    <text evidence="1">Belongs to the mycobacterial PPE family.</text>
</comment>
<dbReference type="InterPro" id="IPR000030">
    <property type="entry name" value="PPE_dom"/>
</dbReference>
<dbReference type="Proteomes" id="UP000193040">
    <property type="component" value="Unassembled WGS sequence"/>
</dbReference>
<dbReference type="AlphaFoldDB" id="A0A1X0YBU8"/>
<dbReference type="InterPro" id="IPR022171">
    <property type="entry name" value="PPE_C"/>
</dbReference>
<sequence length="388" mass="38880">MIDFGALPPEINSARMYAGPGPASLVMAAIAWDGLAAELHTAAAGYRSLIAGLTTGRWLGPSSLTMASAFGPYVAWMSGAAARAMESASHARLGVEIYEAAFAMTVPPPVVTANRVQLATLMATNFFGQNSAAIAANEAEYGEMWAQDAAAMYQYAGNSVAVCDVTPFNTPPKVTEDAGLTAQSAAVDQAAASTGLQHSDLSNLVTETPTLMKALTQPGAGLPSGTSTAVNDTFSNLAEQLPNYLPNYLNASATPLYGMSAVLSMAQTGQGLAKTAADSAAAAAQGAAGAASSAANAASTGARLGTGVIGSLGSAAQLGPMSVPSAWTSVIPHAPMAATALPNISVGGSSMPNMLGGLPMARGMAPRTPPVPRYGLIPTAMARPFAAG</sequence>
<dbReference type="Gene3D" id="1.20.1260.20">
    <property type="entry name" value="PPE superfamily"/>
    <property type="match status" value="1"/>
</dbReference>
<evidence type="ECO:0000313" key="4">
    <source>
        <dbReference type="EMBL" id="ORJ62645.1"/>
    </source>
</evidence>
<gene>
    <name evidence="4" type="ORF">B5M45_06320</name>
</gene>
<dbReference type="Pfam" id="PF12484">
    <property type="entry name" value="PPE-SVP"/>
    <property type="match status" value="1"/>
</dbReference>
<feature type="domain" description="PPE family C-terminal" evidence="3">
    <location>
        <begin position="310"/>
        <end position="384"/>
    </location>
</feature>
<name>A0A1X0YBU8_MYCSI</name>
<proteinExistence type="inferred from homology"/>
<organism evidence="4 5">
    <name type="scientific">Mycobacterium simiae</name>
    <name type="common">Mycobacterium habana</name>
    <dbReference type="NCBI Taxonomy" id="1784"/>
    <lineage>
        <taxon>Bacteria</taxon>
        <taxon>Bacillati</taxon>
        <taxon>Actinomycetota</taxon>
        <taxon>Actinomycetes</taxon>
        <taxon>Mycobacteriales</taxon>
        <taxon>Mycobacteriaceae</taxon>
        <taxon>Mycobacterium</taxon>
        <taxon>Mycobacterium simiae complex</taxon>
    </lineage>
</organism>
<keyword evidence="5" id="KW-1185">Reference proteome</keyword>
<accession>A0A1X0YBU8</accession>
<evidence type="ECO:0000256" key="1">
    <source>
        <dbReference type="ARBA" id="ARBA00010652"/>
    </source>
</evidence>
<dbReference type="FunFam" id="1.20.1260.20:FF:000001">
    <property type="entry name" value="PPE family protein PPE41"/>
    <property type="match status" value="1"/>
</dbReference>
<dbReference type="STRING" id="1784.VC42_08640"/>
<feature type="domain" description="PPE" evidence="2">
    <location>
        <begin position="3"/>
        <end position="164"/>
    </location>
</feature>
<dbReference type="InterPro" id="IPR038332">
    <property type="entry name" value="PPE_sf"/>
</dbReference>
<reference evidence="4 5" key="1">
    <citation type="submission" date="2017-03" db="EMBL/GenBank/DDBJ databases">
        <title>Genomic insights into Mycobacterium simiae human colonization.</title>
        <authorList>
            <person name="Steffani J.L."/>
            <person name="Brunck M.E."/>
            <person name="Cruz E."/>
            <person name="Montiel R."/>
            <person name="Barona F."/>
        </authorList>
    </citation>
    <scope>NUCLEOTIDE SEQUENCE [LARGE SCALE GENOMIC DNA]</scope>
    <source>
        <strain evidence="4 5">MsiGto</strain>
    </source>
</reference>
<dbReference type="SUPFAM" id="SSF140459">
    <property type="entry name" value="PE/PPE dimer-like"/>
    <property type="match status" value="1"/>
</dbReference>